<keyword evidence="2 4" id="KW-0863">Zinc-finger</keyword>
<feature type="domain" description="PDZ" evidence="7">
    <location>
        <begin position="38"/>
        <end position="106"/>
    </location>
</feature>
<dbReference type="InterPro" id="IPR036034">
    <property type="entry name" value="PDZ_sf"/>
</dbReference>
<dbReference type="PROSITE" id="PS50089">
    <property type="entry name" value="ZF_RING_2"/>
    <property type="match status" value="1"/>
</dbReference>
<dbReference type="AlphaFoldDB" id="A0A8D8HXQ1"/>
<accession>A0A8D8HXQ1</accession>
<keyword evidence="3" id="KW-0862">Zinc</keyword>
<dbReference type="FunFam" id="3.30.40.10:FF:000741">
    <property type="entry name" value="Uncharacterized protein, isoform A"/>
    <property type="match status" value="1"/>
</dbReference>
<dbReference type="SUPFAM" id="SSF57850">
    <property type="entry name" value="RING/U-box"/>
    <property type="match status" value="1"/>
</dbReference>
<feature type="domain" description="RING-type" evidence="6">
    <location>
        <begin position="151"/>
        <end position="186"/>
    </location>
</feature>
<dbReference type="CDD" id="cd00136">
    <property type="entry name" value="PDZ_canonical"/>
    <property type="match status" value="1"/>
</dbReference>
<dbReference type="Pfam" id="PF17820">
    <property type="entry name" value="PDZ_6"/>
    <property type="match status" value="1"/>
</dbReference>
<evidence type="ECO:0000256" key="5">
    <source>
        <dbReference type="SAM" id="MobiDB-lite"/>
    </source>
</evidence>
<dbReference type="EMBL" id="HBUE01226610">
    <property type="protein sequence ID" value="CAG6542589.1"/>
    <property type="molecule type" value="Transcribed_RNA"/>
</dbReference>
<dbReference type="InterPro" id="IPR041489">
    <property type="entry name" value="PDZ_6"/>
</dbReference>
<dbReference type="InterPro" id="IPR049548">
    <property type="entry name" value="Sina-like_RING"/>
</dbReference>
<dbReference type="PROSITE" id="PS50106">
    <property type="entry name" value="PDZ"/>
    <property type="match status" value="1"/>
</dbReference>
<reference evidence="8" key="1">
    <citation type="submission" date="2021-05" db="EMBL/GenBank/DDBJ databases">
        <authorList>
            <person name="Alioto T."/>
            <person name="Alioto T."/>
            <person name="Gomez Garrido J."/>
        </authorList>
    </citation>
    <scope>NUCLEOTIDE SEQUENCE</scope>
</reference>
<dbReference type="Gene3D" id="3.30.40.10">
    <property type="entry name" value="Zinc/RING finger domain, C3HC4 (zinc finger)"/>
    <property type="match status" value="1"/>
</dbReference>
<dbReference type="EMBL" id="HBUE01333359">
    <property type="protein sequence ID" value="CAG6594693.1"/>
    <property type="molecule type" value="Transcribed_RNA"/>
</dbReference>
<dbReference type="EMBL" id="HBUE01226605">
    <property type="protein sequence ID" value="CAG6542583.1"/>
    <property type="molecule type" value="Transcribed_RNA"/>
</dbReference>
<evidence type="ECO:0000256" key="3">
    <source>
        <dbReference type="ARBA" id="ARBA00022833"/>
    </source>
</evidence>
<dbReference type="Gene3D" id="2.30.42.10">
    <property type="match status" value="1"/>
</dbReference>
<dbReference type="GO" id="GO:0008270">
    <property type="term" value="F:zinc ion binding"/>
    <property type="evidence" value="ECO:0007669"/>
    <property type="project" value="UniProtKB-KW"/>
</dbReference>
<dbReference type="InterPro" id="IPR004162">
    <property type="entry name" value="SINA-like_animal"/>
</dbReference>
<dbReference type="PANTHER" id="PTHR45877">
    <property type="entry name" value="E3 UBIQUITIN-PROTEIN LIGASE SIAH2"/>
    <property type="match status" value="1"/>
</dbReference>
<organism evidence="8">
    <name type="scientific">Culex pipiens</name>
    <name type="common">House mosquito</name>
    <dbReference type="NCBI Taxonomy" id="7175"/>
    <lineage>
        <taxon>Eukaryota</taxon>
        <taxon>Metazoa</taxon>
        <taxon>Ecdysozoa</taxon>
        <taxon>Arthropoda</taxon>
        <taxon>Hexapoda</taxon>
        <taxon>Insecta</taxon>
        <taxon>Pterygota</taxon>
        <taxon>Neoptera</taxon>
        <taxon>Endopterygota</taxon>
        <taxon>Diptera</taxon>
        <taxon>Nematocera</taxon>
        <taxon>Culicoidea</taxon>
        <taxon>Culicidae</taxon>
        <taxon>Culicinae</taxon>
        <taxon>Culicini</taxon>
        <taxon>Culex</taxon>
        <taxon>Culex</taxon>
    </lineage>
</organism>
<dbReference type="SUPFAM" id="SSF50156">
    <property type="entry name" value="PDZ domain-like"/>
    <property type="match status" value="1"/>
</dbReference>
<dbReference type="InterPro" id="IPR001841">
    <property type="entry name" value="Znf_RING"/>
</dbReference>
<evidence type="ECO:0000256" key="2">
    <source>
        <dbReference type="ARBA" id="ARBA00022771"/>
    </source>
</evidence>
<name>A0A8D8HXQ1_CULPI</name>
<dbReference type="EMBL" id="HBUE01333362">
    <property type="protein sequence ID" value="CAG6594698.1"/>
    <property type="molecule type" value="Transcribed_RNA"/>
</dbReference>
<evidence type="ECO:0000259" key="6">
    <source>
        <dbReference type="PROSITE" id="PS50089"/>
    </source>
</evidence>
<feature type="compositionally biased region" description="Polar residues" evidence="5">
    <location>
        <begin position="231"/>
        <end position="241"/>
    </location>
</feature>
<dbReference type="CDD" id="cd16571">
    <property type="entry name" value="RING-HC_SIAHs"/>
    <property type="match status" value="1"/>
</dbReference>
<evidence type="ECO:0000313" key="8">
    <source>
        <dbReference type="EMBL" id="CAG6542583.1"/>
    </source>
</evidence>
<dbReference type="GO" id="GO:0061630">
    <property type="term" value="F:ubiquitin protein ligase activity"/>
    <property type="evidence" value="ECO:0007669"/>
    <property type="project" value="TreeGrafter"/>
</dbReference>
<dbReference type="SMART" id="SM00228">
    <property type="entry name" value="PDZ"/>
    <property type="match status" value="1"/>
</dbReference>
<evidence type="ECO:0000256" key="1">
    <source>
        <dbReference type="ARBA" id="ARBA00022723"/>
    </source>
</evidence>
<evidence type="ECO:0000256" key="4">
    <source>
        <dbReference type="PROSITE-ProRule" id="PRU00175"/>
    </source>
</evidence>
<dbReference type="InterPro" id="IPR001478">
    <property type="entry name" value="PDZ"/>
</dbReference>
<evidence type="ECO:0000259" key="7">
    <source>
        <dbReference type="PROSITE" id="PS50106"/>
    </source>
</evidence>
<feature type="region of interest" description="Disordered" evidence="5">
    <location>
        <begin position="211"/>
        <end position="249"/>
    </location>
</feature>
<dbReference type="GO" id="GO:0031624">
    <property type="term" value="F:ubiquitin conjugating enzyme binding"/>
    <property type="evidence" value="ECO:0007669"/>
    <property type="project" value="TreeGrafter"/>
</dbReference>
<dbReference type="GO" id="GO:0043161">
    <property type="term" value="P:proteasome-mediated ubiquitin-dependent protein catabolic process"/>
    <property type="evidence" value="ECO:0007669"/>
    <property type="project" value="TreeGrafter"/>
</dbReference>
<dbReference type="Pfam" id="PF21362">
    <property type="entry name" value="Sina_RING"/>
    <property type="match status" value="1"/>
</dbReference>
<dbReference type="EMBL" id="HBUE01226608">
    <property type="protein sequence ID" value="CAG6542586.1"/>
    <property type="molecule type" value="Transcribed_RNA"/>
</dbReference>
<dbReference type="PANTHER" id="PTHR45877:SF2">
    <property type="entry name" value="E3 UBIQUITIN-PROTEIN LIGASE SINA-RELATED"/>
    <property type="match status" value="1"/>
</dbReference>
<sequence length="468" mass="51207">MEQVKARTVGSTAAVTEHDLKEASTVADIEEDDRLLRSVFIPAESGGSLGLHLSRTPWDPYPWVSGVLPGSCAEKAGVRIGDCVLEANGEDLLGLKIIEIAKRVRSDKDRSTKPGVSLLLWNSGFEKNNLNPQSLSRFASCLQGIAGLLECPVCLEVIRPPSWQCYHGHLICSGCRSRSSKCPICRVLLGRGRCIVADKLFNFLVQTLGQHDADKHPPGPNPSPKTPSSGDPKSSNGQQINAPLLAPPNNVVQQPLHRRLHRHYKQSLKLKANSSTPPTTPPQHPPPGVATVKMATLYCCPSGQPCDKMKNQHDILIHLQKSHQTSVVQYYVAPGEPVRVHLAAEKASCVTCVVLVRGDDENNNNHGAVNQSCPRPNRGNCRFQELFFVAKFRCMESAGQALYWLWHLGGQEEAGRYRVTLAEEGGSAGSSWTGSPVSLRQNCKDVLKSKQFFKMDYGAQGMMVTIEE</sequence>
<dbReference type="EMBL" id="HBUE01333356">
    <property type="protein sequence ID" value="CAG6594690.1"/>
    <property type="molecule type" value="Transcribed_RNA"/>
</dbReference>
<proteinExistence type="predicted"/>
<keyword evidence="1" id="KW-0479">Metal-binding</keyword>
<dbReference type="EMBL" id="HBUE01226606">
    <property type="protein sequence ID" value="CAG6542584.1"/>
    <property type="molecule type" value="Transcribed_RNA"/>
</dbReference>
<dbReference type="InterPro" id="IPR013083">
    <property type="entry name" value="Znf_RING/FYVE/PHD"/>
</dbReference>
<dbReference type="GO" id="GO:0005737">
    <property type="term" value="C:cytoplasm"/>
    <property type="evidence" value="ECO:0007669"/>
    <property type="project" value="TreeGrafter"/>
</dbReference>
<protein>
    <submittedName>
        <fullName evidence="8">Probable E3 ubiquitin-protein ligase sinah</fullName>
    </submittedName>
</protein>
<dbReference type="EMBL" id="HBUE01333357">
    <property type="protein sequence ID" value="CAG6594691.1"/>
    <property type="molecule type" value="Transcribed_RNA"/>
</dbReference>